<dbReference type="AlphaFoldDB" id="A0A173UFK0"/>
<protein>
    <recommendedName>
        <fullName evidence="4">DUF1490 domain-containing protein</fullName>
    </recommendedName>
</protein>
<feature type="compositionally biased region" description="Acidic residues" evidence="1">
    <location>
        <begin position="84"/>
        <end position="107"/>
    </location>
</feature>
<reference evidence="2 3" key="1">
    <citation type="submission" date="2015-09" db="EMBL/GenBank/DDBJ databases">
        <authorList>
            <consortium name="Pathogen Informatics"/>
        </authorList>
    </citation>
    <scope>NUCLEOTIDE SEQUENCE [LARGE SCALE GENOMIC DNA]</scope>
    <source>
        <strain evidence="2 3">2789STDY5608868</strain>
    </source>
</reference>
<sequence>MDLTKVLSVVKSKKTGFFAAGVLFGTAGIKALSSKDAKKLYTNCTAAVLRAKECVMDTVATVQENAEDIYAEAQQINEERAAEAEEWEAYAETDEAEEAEETEEVSEDTFKEVAE</sequence>
<feature type="region of interest" description="Disordered" evidence="1">
    <location>
        <begin position="81"/>
        <end position="115"/>
    </location>
</feature>
<dbReference type="RefSeq" id="WP_055259624.1">
    <property type="nucleotide sequence ID" value="NZ_CYXT01000027.1"/>
</dbReference>
<dbReference type="InterPro" id="IPR046092">
    <property type="entry name" value="DUF6110"/>
</dbReference>
<evidence type="ECO:0008006" key="4">
    <source>
        <dbReference type="Google" id="ProtNLM"/>
    </source>
</evidence>
<dbReference type="Proteomes" id="UP000095598">
    <property type="component" value="Unassembled WGS sequence"/>
</dbReference>
<accession>A0A173UFK0</accession>
<dbReference type="Pfam" id="PF19605">
    <property type="entry name" value="DUF6110"/>
    <property type="match status" value="1"/>
</dbReference>
<proteinExistence type="predicted"/>
<gene>
    <name evidence="2" type="ORF">ERS852425_02867</name>
</gene>
<name>A0A173UFK0_ANAHA</name>
<organism evidence="2 3">
    <name type="scientific">Anaerostipes hadrus</name>
    <dbReference type="NCBI Taxonomy" id="649756"/>
    <lineage>
        <taxon>Bacteria</taxon>
        <taxon>Bacillati</taxon>
        <taxon>Bacillota</taxon>
        <taxon>Clostridia</taxon>
        <taxon>Lachnospirales</taxon>
        <taxon>Lachnospiraceae</taxon>
        <taxon>Anaerostipes</taxon>
    </lineage>
</organism>
<evidence type="ECO:0000313" key="3">
    <source>
        <dbReference type="Proteomes" id="UP000095598"/>
    </source>
</evidence>
<evidence type="ECO:0000256" key="1">
    <source>
        <dbReference type="SAM" id="MobiDB-lite"/>
    </source>
</evidence>
<evidence type="ECO:0000313" key="2">
    <source>
        <dbReference type="EMBL" id="CUN13853.1"/>
    </source>
</evidence>
<dbReference type="EMBL" id="CYXT01000027">
    <property type="protein sequence ID" value="CUN13853.1"/>
    <property type="molecule type" value="Genomic_DNA"/>
</dbReference>